<feature type="chain" id="PRO_5044729183" evidence="7">
    <location>
        <begin position="25"/>
        <end position="550"/>
    </location>
</feature>
<keyword evidence="4" id="KW-0677">Repeat</keyword>
<dbReference type="InterPro" id="IPR050525">
    <property type="entry name" value="ECM_Assembly_Org"/>
</dbReference>
<evidence type="ECO:0000256" key="2">
    <source>
        <dbReference type="ARBA" id="ARBA00022525"/>
    </source>
</evidence>
<protein>
    <submittedName>
        <fullName evidence="11">Collagen alpha-1(XII) chain-like</fullName>
    </submittedName>
</protein>
<dbReference type="PANTHER" id="PTHR24020">
    <property type="entry name" value="COLLAGEN ALPHA"/>
    <property type="match status" value="1"/>
</dbReference>
<dbReference type="SUPFAM" id="SSF53300">
    <property type="entry name" value="vWA-like"/>
    <property type="match status" value="1"/>
</dbReference>
<organism>
    <name type="scientific">Branchiostoma floridae</name>
    <name type="common">Florida lancelet</name>
    <name type="synonym">Amphioxus</name>
    <dbReference type="NCBI Taxonomy" id="7739"/>
    <lineage>
        <taxon>Eukaryota</taxon>
        <taxon>Metazoa</taxon>
        <taxon>Chordata</taxon>
        <taxon>Cephalochordata</taxon>
        <taxon>Leptocardii</taxon>
        <taxon>Amphioxiformes</taxon>
        <taxon>Branchiostomatidae</taxon>
        <taxon>Branchiostoma</taxon>
    </lineage>
</organism>
<name>C3YBZ2_BRAFL</name>
<feature type="region of interest" description="Disordered" evidence="6">
    <location>
        <begin position="493"/>
        <end position="521"/>
    </location>
</feature>
<evidence type="ECO:0000256" key="6">
    <source>
        <dbReference type="SAM" id="MobiDB-lite"/>
    </source>
</evidence>
<dbReference type="InParanoid" id="C3YBZ2"/>
<keyword evidence="3 7" id="KW-0732">Signal</keyword>
<dbReference type="eggNOG" id="KOG1217">
    <property type="taxonomic scope" value="Eukaryota"/>
</dbReference>
<dbReference type="InterPro" id="IPR002035">
    <property type="entry name" value="VWF_A"/>
</dbReference>
<dbReference type="InterPro" id="IPR036465">
    <property type="entry name" value="vWFA_dom_sf"/>
</dbReference>
<dbReference type="KEGG" id="bfo:118424039"/>
<dbReference type="EMBL" id="GG666499">
    <property type="protein sequence ID" value="EEN62167.1"/>
    <property type="molecule type" value="Genomic_DNA"/>
</dbReference>
<keyword evidence="2" id="KW-0964">Secreted</keyword>
<reference evidence="10" key="2">
    <citation type="journal article" date="2020" name="Nat. Ecol. Evol.">
        <title>Deeply conserved synteny resolves early events in vertebrate evolution.</title>
        <authorList>
            <person name="Simakov O."/>
            <person name="Marletaz F."/>
            <person name="Yue J.X."/>
            <person name="O'Connell B."/>
            <person name="Jenkins J."/>
            <person name="Brandt A."/>
            <person name="Calef R."/>
            <person name="Tung C.H."/>
            <person name="Huang T.K."/>
            <person name="Schmutz J."/>
            <person name="Satoh N."/>
            <person name="Yu J.K."/>
            <person name="Putnam N.H."/>
            <person name="Green R.E."/>
            <person name="Rokhsar D.S."/>
        </authorList>
    </citation>
    <scope>NUCLEOTIDE SEQUENCE [LARGE SCALE GENOMIC DNA]</scope>
    <source>
        <strain evidence="10">S238N-H82</strain>
    </source>
</reference>
<dbReference type="PRINTS" id="PR00453">
    <property type="entry name" value="VWFADOMAIN"/>
</dbReference>
<dbReference type="OMA" id="MAKIHDS"/>
<dbReference type="OrthoDB" id="6132182at2759"/>
<dbReference type="GeneID" id="118424039"/>
<evidence type="ECO:0000313" key="11">
    <source>
        <dbReference type="RefSeq" id="XP_035688377.1"/>
    </source>
</evidence>
<evidence type="ECO:0000256" key="3">
    <source>
        <dbReference type="ARBA" id="ARBA00022729"/>
    </source>
</evidence>
<evidence type="ECO:0000256" key="1">
    <source>
        <dbReference type="ARBA" id="ARBA00004613"/>
    </source>
</evidence>
<accession>C3YBZ2</accession>
<dbReference type="RefSeq" id="XP_035688377.1">
    <property type="nucleotide sequence ID" value="XM_035832484.1"/>
</dbReference>
<keyword evidence="5" id="KW-0325">Glycoprotein</keyword>
<dbReference type="SMART" id="SM00327">
    <property type="entry name" value="VWA"/>
    <property type="match status" value="1"/>
</dbReference>
<evidence type="ECO:0000313" key="10">
    <source>
        <dbReference type="Proteomes" id="UP000001554"/>
    </source>
</evidence>
<evidence type="ECO:0000313" key="9">
    <source>
        <dbReference type="EMBL" id="EEN62167.1"/>
    </source>
</evidence>
<proteinExistence type="predicted"/>
<dbReference type="Pfam" id="PF00092">
    <property type="entry name" value="VWA"/>
    <property type="match status" value="1"/>
</dbReference>
<reference evidence="11" key="3">
    <citation type="submission" date="2025-04" db="UniProtKB">
        <authorList>
            <consortium name="RefSeq"/>
        </authorList>
    </citation>
    <scope>IDENTIFICATION</scope>
    <source>
        <strain evidence="11">S238N-H82</strain>
        <tissue evidence="11">Testes</tissue>
    </source>
</reference>
<dbReference type="Proteomes" id="UP000001554">
    <property type="component" value="Chromosome 10"/>
</dbReference>
<feature type="signal peptide" evidence="7">
    <location>
        <begin position="1"/>
        <end position="24"/>
    </location>
</feature>
<dbReference type="GO" id="GO:0005576">
    <property type="term" value="C:extracellular region"/>
    <property type="evidence" value="ECO:0007669"/>
    <property type="project" value="UniProtKB-SubCell"/>
</dbReference>
<gene>
    <name evidence="11" type="primary">LOC118424039</name>
    <name evidence="9" type="ORF">BRAFLDRAFT_92024</name>
</gene>
<dbReference type="AlphaFoldDB" id="C3YBZ2"/>
<evidence type="ECO:0000256" key="4">
    <source>
        <dbReference type="ARBA" id="ARBA00022737"/>
    </source>
</evidence>
<dbReference type="PANTHER" id="PTHR24020:SF87">
    <property type="entry name" value="COLLAGEN ALPHA-1(VI) CHAIN-LIKE"/>
    <property type="match status" value="1"/>
</dbReference>
<sequence length="550" mass="60399">MCPFPWILMLVSLFALCYKGIVAAAVVGPTGTLHRGVVPGRPVDLTLQEEARGTAVVMACMAKIHDSKVFESHRLLFPMLRRMARAATEDGREDRTYSPEYHGGIWQVDYSDFRDTLDTRTYPQLLPIWDSIRAQFGIHKVSIRWKDLRKPLYSSLVAGMKILTVPHEIPPSIPAQAAFWKNYCNSALDKSPNDYVTAVEEVAGCQATSLDLVFALDGSASVGDNNFQLSKDFINTIIQSFTIGPDLTRVGVVQYSFSVNLELELKDHLSAAPLIQAVEEIEYDEGLFTHTGEALQYITTHSFAVENGAREVRKGVPKVSILLTDGESGDYHDVTVWSQRAQEAGITVFPVGVTNNVDQQELETMAGHAGKVYRVGWFRDLEKILTDMEESLCRAVAAVPVGSPVSADLDRDAVRHLSFIVPDVGMTFKLTLNRGQVAMYGSSVVTTPNEAIYNFTLTSGDLFLPPVSVPSQDARTTLYVSVYGLSDDSSFTLRTTEGNTTTTPPSQQQTAAHGHSSTASSFKLDPKSGPLFWCLFVYLASTTGISAYLI</sequence>
<evidence type="ECO:0000259" key="8">
    <source>
        <dbReference type="PROSITE" id="PS50234"/>
    </source>
</evidence>
<dbReference type="FunFam" id="3.40.50.410:FF:000004">
    <property type="entry name" value="collagen alpha-6(VI) chain"/>
    <property type="match status" value="1"/>
</dbReference>
<keyword evidence="10" id="KW-1185">Reference proteome</keyword>
<dbReference type="PROSITE" id="PS50234">
    <property type="entry name" value="VWFA"/>
    <property type="match status" value="1"/>
</dbReference>
<evidence type="ECO:0000256" key="7">
    <source>
        <dbReference type="SAM" id="SignalP"/>
    </source>
</evidence>
<evidence type="ECO:0000256" key="5">
    <source>
        <dbReference type="ARBA" id="ARBA00023180"/>
    </source>
</evidence>
<comment type="subcellular location">
    <subcellularLocation>
        <location evidence="1">Secreted</location>
    </subcellularLocation>
</comment>
<feature type="domain" description="VWFA" evidence="8">
    <location>
        <begin position="211"/>
        <end position="392"/>
    </location>
</feature>
<reference evidence="9" key="1">
    <citation type="journal article" date="2008" name="Nature">
        <title>The amphioxus genome and the evolution of the chordate karyotype.</title>
        <authorList>
            <consortium name="US DOE Joint Genome Institute (JGI-PGF)"/>
            <person name="Putnam N.H."/>
            <person name="Butts T."/>
            <person name="Ferrier D.E.K."/>
            <person name="Furlong R.F."/>
            <person name="Hellsten U."/>
            <person name="Kawashima T."/>
            <person name="Robinson-Rechavi M."/>
            <person name="Shoguchi E."/>
            <person name="Terry A."/>
            <person name="Yu J.-K."/>
            <person name="Benito-Gutierrez E.L."/>
            <person name="Dubchak I."/>
            <person name="Garcia-Fernandez J."/>
            <person name="Gibson-Brown J.J."/>
            <person name="Grigoriev I.V."/>
            <person name="Horton A.C."/>
            <person name="de Jong P.J."/>
            <person name="Jurka J."/>
            <person name="Kapitonov V.V."/>
            <person name="Kohara Y."/>
            <person name="Kuroki Y."/>
            <person name="Lindquist E."/>
            <person name="Lucas S."/>
            <person name="Osoegawa K."/>
            <person name="Pennacchio L.A."/>
            <person name="Salamov A.A."/>
            <person name="Satou Y."/>
            <person name="Sauka-Spengler T."/>
            <person name="Schmutz J."/>
            <person name="Shin-I T."/>
            <person name="Toyoda A."/>
            <person name="Bronner-Fraser M."/>
            <person name="Fujiyama A."/>
            <person name="Holland L.Z."/>
            <person name="Holland P.W.H."/>
            <person name="Satoh N."/>
            <person name="Rokhsar D.S."/>
        </authorList>
    </citation>
    <scope>NUCLEOTIDE SEQUENCE [LARGE SCALE GENOMIC DNA]</scope>
    <source>
        <strain evidence="9">S238N-H82</strain>
        <tissue evidence="9">Testes</tissue>
    </source>
</reference>
<dbReference type="Gene3D" id="3.40.50.410">
    <property type="entry name" value="von Willebrand factor, type A domain"/>
    <property type="match status" value="1"/>
</dbReference>